<sequence>MLSVACGKFNCKNLHPMLRTRMRRILWSSKSSKRFTFLTTFLIFATIFGIVNYYQAAKHYAEQRRFEDEQNLATHVFIPRPVRYQAEGELPVPEPNKNDTKIAVVVMSATRSAAVKNHVSQLLKYRKNPADFPIIISQDGDNLGVTNVIQSFVNETAFVNFIHHKERTGVGSAIQKSAKNYFFIAQHYKFALDKVFNEFGYKTAIITEDDLDIAEDFFSYFQSTRHLLYDDPSIWCISAWNDNGAASLVDRSHSEGLYRTDFFPGLGWMLTSETWNELSVKWPEAYWDDWLRRQDIRRNRVCIRPEVSRTAHNNKLAGKGSSNGMYKKFLASIGLPDYPIDFSLIDMERLKKKNYDPYFGSLVLSTKELSLQELLSKKKPLDQNYSYRVLYKNPKEYRQLAKTYSLMIDIRSGMARTAYYGIVPFRIDGAKVYAVHGDLDLTKPLGSEPSSKLYSDEWDKMTRYLDFAEFYCKPSKWRGKCDPNDPEMILWFKNRGQTKRLKSWGEMIVI</sequence>
<name>A0AC34RKS6_9BILA</name>
<reference evidence="2" key="1">
    <citation type="submission" date="2022-11" db="UniProtKB">
        <authorList>
            <consortium name="WormBaseParasite"/>
        </authorList>
    </citation>
    <scope>IDENTIFICATION</scope>
</reference>
<accession>A0AC34RKS6</accession>
<evidence type="ECO:0000313" key="2">
    <source>
        <dbReference type="WBParaSite" id="JU765_v2.g7849.t1"/>
    </source>
</evidence>
<dbReference type="Proteomes" id="UP000887576">
    <property type="component" value="Unplaced"/>
</dbReference>
<dbReference type="WBParaSite" id="JU765_v2.g7849.t1">
    <property type="protein sequence ID" value="JU765_v2.g7849.t1"/>
    <property type="gene ID" value="JU765_v2.g7849"/>
</dbReference>
<proteinExistence type="predicted"/>
<protein>
    <submittedName>
        <fullName evidence="2">Alpha-1,3-mannosyl-glycoprotein 2-beta-N-acetylglucosaminyltransferase</fullName>
    </submittedName>
</protein>
<evidence type="ECO:0000313" key="1">
    <source>
        <dbReference type="Proteomes" id="UP000887576"/>
    </source>
</evidence>
<organism evidence="1 2">
    <name type="scientific">Panagrolaimus sp. JU765</name>
    <dbReference type="NCBI Taxonomy" id="591449"/>
    <lineage>
        <taxon>Eukaryota</taxon>
        <taxon>Metazoa</taxon>
        <taxon>Ecdysozoa</taxon>
        <taxon>Nematoda</taxon>
        <taxon>Chromadorea</taxon>
        <taxon>Rhabditida</taxon>
        <taxon>Tylenchina</taxon>
        <taxon>Panagrolaimomorpha</taxon>
        <taxon>Panagrolaimoidea</taxon>
        <taxon>Panagrolaimidae</taxon>
        <taxon>Panagrolaimus</taxon>
    </lineage>
</organism>